<accession>A0A7J8CPG0</accession>
<keyword evidence="5" id="KW-1185">Reference proteome</keyword>
<feature type="coiled-coil region" evidence="1">
    <location>
        <begin position="368"/>
        <end position="473"/>
    </location>
</feature>
<feature type="compositionally biased region" description="Low complexity" evidence="2">
    <location>
        <begin position="482"/>
        <end position="491"/>
    </location>
</feature>
<name>A0A7J8CPG0_MOLMO</name>
<keyword evidence="1" id="KW-0175">Coiled coil</keyword>
<dbReference type="PANTHER" id="PTHR21510:SF16">
    <property type="entry name" value="PROTEIN AKNAD1"/>
    <property type="match status" value="1"/>
</dbReference>
<dbReference type="AlphaFoldDB" id="A0A7J8CPG0"/>
<feature type="compositionally biased region" description="Polar residues" evidence="2">
    <location>
        <begin position="207"/>
        <end position="233"/>
    </location>
</feature>
<feature type="region of interest" description="Disordered" evidence="2">
    <location>
        <begin position="304"/>
        <end position="327"/>
    </location>
</feature>
<organism evidence="4 5">
    <name type="scientific">Molossus molossus</name>
    <name type="common">Pallas' mastiff bat</name>
    <name type="synonym">Vespertilio molossus</name>
    <dbReference type="NCBI Taxonomy" id="27622"/>
    <lineage>
        <taxon>Eukaryota</taxon>
        <taxon>Metazoa</taxon>
        <taxon>Chordata</taxon>
        <taxon>Craniata</taxon>
        <taxon>Vertebrata</taxon>
        <taxon>Euteleostomi</taxon>
        <taxon>Mammalia</taxon>
        <taxon>Eutheria</taxon>
        <taxon>Laurasiatheria</taxon>
        <taxon>Chiroptera</taxon>
        <taxon>Yangochiroptera</taxon>
        <taxon>Molossidae</taxon>
        <taxon>Molossus</taxon>
    </lineage>
</organism>
<dbReference type="Proteomes" id="UP000550707">
    <property type="component" value="Unassembled WGS sequence"/>
</dbReference>
<evidence type="ECO:0000256" key="2">
    <source>
        <dbReference type="SAM" id="MobiDB-lite"/>
    </source>
</evidence>
<gene>
    <name evidence="4" type="ORF">HJG59_000537</name>
</gene>
<evidence type="ECO:0000313" key="5">
    <source>
        <dbReference type="Proteomes" id="UP000550707"/>
    </source>
</evidence>
<feature type="region of interest" description="Disordered" evidence="2">
    <location>
        <begin position="1"/>
        <end position="22"/>
    </location>
</feature>
<dbReference type="PANTHER" id="PTHR21510">
    <property type="entry name" value="AKNA DOMAIN-CONTAINING PROTEIN"/>
    <property type="match status" value="1"/>
</dbReference>
<feature type="compositionally biased region" description="Polar residues" evidence="2">
    <location>
        <begin position="160"/>
        <end position="169"/>
    </location>
</feature>
<comment type="caution">
    <text evidence="4">The sequence shown here is derived from an EMBL/GenBank/DDBJ whole genome shotgun (WGS) entry which is preliminary data.</text>
</comment>
<dbReference type="InterPro" id="IPR022150">
    <property type="entry name" value="AKNA_dom"/>
</dbReference>
<evidence type="ECO:0000256" key="1">
    <source>
        <dbReference type="SAM" id="Coils"/>
    </source>
</evidence>
<feature type="compositionally biased region" description="Basic and acidic residues" evidence="2">
    <location>
        <begin position="307"/>
        <end position="327"/>
    </location>
</feature>
<sequence>MDEADFSELTTLKQQEDSPYDGHFSQIKLYSDRNLPSKSDILDVSDHVTSAVGAPRGKAARGGPCRHTDPALTLGETAVQEKCDKGQQCTPNLHIPAHKGDPSKSHSSDILQHRFSKEEFLKGQSINCDALPEISSAERLDEAIVKNILLRYIKSSWPQEQTPELTGQLSPTRDDGSGSGPSRSPATAEESTPELEEPVAAGDGSLPESSNFLTTTKSPSNKQKGCQGQTWQKLQPEKTRSGHGFKYDQVHYHFSDFSNVASQVKIPKKNITDKLLPVDKQASFPPELGDRLALVQDMLDSVSGSHCVEREEQKRKTADPSRQTEMEPAIHIHQEQVTGTESERSLFKLSATSQKDPSSSSSYIFQKISQGKKMCQKLKEQTEQLKTKVQEFSKSIAQDAPCHVQDKRLVLEKLQAHFELLEQEFVANKEKHLTWKQQAHKYESPAASEFDPERKVEGEILNLEMLLEDVREKMDVGKHASARPLPASSPSILDGWPPTSSPPSDEEDSHSTPERQERAGTTSQSCAFCRWVLGWKKNMEKKGCGQTGCGSFPSPFRKRHRTQLLFAVPAEAPAAGLLLLALGCRAVRVRPGALGFLTPQETAIVNHLQNFIIDTTPQDRITSIIQKEVLLSSSAF</sequence>
<feature type="region of interest" description="Disordered" evidence="2">
    <location>
        <begin position="477"/>
        <end position="519"/>
    </location>
</feature>
<feature type="compositionally biased region" description="Basic and acidic residues" evidence="2">
    <location>
        <begin position="509"/>
        <end position="518"/>
    </location>
</feature>
<dbReference type="EMBL" id="JACASF010000020">
    <property type="protein sequence ID" value="KAF6412639.1"/>
    <property type="molecule type" value="Genomic_DNA"/>
</dbReference>
<dbReference type="Pfam" id="PF12443">
    <property type="entry name" value="AKNA"/>
    <property type="match status" value="1"/>
</dbReference>
<reference evidence="4 5" key="1">
    <citation type="journal article" date="2020" name="Nature">
        <title>Six reference-quality genomes reveal evolution of bat adaptations.</title>
        <authorList>
            <person name="Jebb D."/>
            <person name="Huang Z."/>
            <person name="Pippel M."/>
            <person name="Hughes G.M."/>
            <person name="Lavrichenko K."/>
            <person name="Devanna P."/>
            <person name="Winkler S."/>
            <person name="Jermiin L.S."/>
            <person name="Skirmuntt E.C."/>
            <person name="Katzourakis A."/>
            <person name="Burkitt-Gray L."/>
            <person name="Ray D.A."/>
            <person name="Sullivan K.A.M."/>
            <person name="Roscito J.G."/>
            <person name="Kirilenko B.M."/>
            <person name="Davalos L.M."/>
            <person name="Corthals A.P."/>
            <person name="Power M.L."/>
            <person name="Jones G."/>
            <person name="Ransome R.D."/>
            <person name="Dechmann D.K.N."/>
            <person name="Locatelli A.G."/>
            <person name="Puechmaille S.J."/>
            <person name="Fedrigo O."/>
            <person name="Jarvis E.D."/>
            <person name="Hiller M."/>
            <person name="Vernes S.C."/>
            <person name="Myers E.W."/>
            <person name="Teeling E.C."/>
        </authorList>
    </citation>
    <scope>NUCLEOTIDE SEQUENCE [LARGE SCALE GENOMIC DNA]</scope>
    <source>
        <strain evidence="4">MMolMol1</strain>
        <tissue evidence="4">Muscle</tissue>
    </source>
</reference>
<feature type="region of interest" description="Disordered" evidence="2">
    <location>
        <begin position="160"/>
        <end position="242"/>
    </location>
</feature>
<proteinExistence type="predicted"/>
<feature type="domain" description="AKNA" evidence="3">
    <location>
        <begin position="322"/>
        <end position="415"/>
    </location>
</feature>
<evidence type="ECO:0000313" key="4">
    <source>
        <dbReference type="EMBL" id="KAF6412639.1"/>
    </source>
</evidence>
<dbReference type="InParanoid" id="A0A7J8CPG0"/>
<evidence type="ECO:0000259" key="3">
    <source>
        <dbReference type="Pfam" id="PF12443"/>
    </source>
</evidence>
<protein>
    <submittedName>
        <fullName evidence="4">AKNA domain containing 1</fullName>
    </submittedName>
</protein>
<dbReference type="InterPro" id="IPR052655">
    <property type="entry name" value="AKNA_Centrosome-Trans_reg"/>
</dbReference>